<evidence type="ECO:0000313" key="9">
    <source>
        <dbReference type="Proteomes" id="UP000015462"/>
    </source>
</evidence>
<evidence type="ECO:0000256" key="1">
    <source>
        <dbReference type="ARBA" id="ARBA00004196"/>
    </source>
</evidence>
<dbReference type="PANTHER" id="PTHR30290:SF10">
    <property type="entry name" value="PERIPLASMIC OLIGOPEPTIDE-BINDING PROTEIN-RELATED"/>
    <property type="match status" value="1"/>
</dbReference>
<evidence type="ECO:0000256" key="5">
    <source>
        <dbReference type="SAM" id="Phobius"/>
    </source>
</evidence>
<feature type="transmembrane region" description="Helical" evidence="5">
    <location>
        <begin position="684"/>
        <end position="706"/>
    </location>
</feature>
<dbReference type="Pfam" id="PF00496">
    <property type="entry name" value="SBP_bac_5"/>
    <property type="match status" value="1"/>
</dbReference>
<proteinExistence type="inferred from homology"/>
<evidence type="ECO:0000259" key="7">
    <source>
        <dbReference type="Pfam" id="PF00496"/>
    </source>
</evidence>
<keyword evidence="5" id="KW-0472">Membrane</keyword>
<dbReference type="EMBL" id="ASHL01000001">
    <property type="protein sequence ID" value="EPD13887.1"/>
    <property type="molecule type" value="Genomic_DNA"/>
</dbReference>
<protein>
    <submittedName>
        <fullName evidence="8">Oligopeptide ABC transporter periplasmic protein</fullName>
    </submittedName>
</protein>
<comment type="caution">
    <text evidence="8">The sequence shown here is derived from an EMBL/GenBank/DDBJ whole genome shotgun (WGS) entry which is preliminary data.</text>
</comment>
<evidence type="ECO:0000256" key="4">
    <source>
        <dbReference type="ARBA" id="ARBA00022729"/>
    </source>
</evidence>
<name>A0AB33Z408_9GAMM</name>
<dbReference type="CDD" id="cd08505">
    <property type="entry name" value="PBP2_NikA_DppA_OppA_like_18"/>
    <property type="match status" value="1"/>
</dbReference>
<dbReference type="InterPro" id="IPR000914">
    <property type="entry name" value="SBP_5_dom"/>
</dbReference>
<evidence type="ECO:0000313" key="8">
    <source>
        <dbReference type="EMBL" id="EPD13887.1"/>
    </source>
</evidence>
<keyword evidence="5" id="KW-0812">Transmembrane</keyword>
<dbReference type="Gene3D" id="3.40.190.10">
    <property type="entry name" value="Periplasmic binding protein-like II"/>
    <property type="match status" value="1"/>
</dbReference>
<dbReference type="Proteomes" id="UP000015462">
    <property type="component" value="Unassembled WGS sequence"/>
</dbReference>
<feature type="signal peptide" evidence="6">
    <location>
        <begin position="1"/>
        <end position="23"/>
    </location>
</feature>
<keyword evidence="3" id="KW-0813">Transport</keyword>
<dbReference type="GO" id="GO:0015833">
    <property type="term" value="P:peptide transport"/>
    <property type="evidence" value="ECO:0007669"/>
    <property type="project" value="TreeGrafter"/>
</dbReference>
<dbReference type="InterPro" id="IPR039424">
    <property type="entry name" value="SBP_5"/>
</dbReference>
<dbReference type="Gene3D" id="3.90.76.10">
    <property type="entry name" value="Dipeptide-binding Protein, Domain 1"/>
    <property type="match status" value="1"/>
</dbReference>
<comment type="subcellular location">
    <subcellularLocation>
        <location evidence="1">Cell envelope</location>
    </subcellularLocation>
</comment>
<dbReference type="Gene3D" id="3.10.105.10">
    <property type="entry name" value="Dipeptide-binding Protein, Domain 3"/>
    <property type="match status" value="1"/>
</dbReference>
<feature type="domain" description="Solute-binding protein family 5" evidence="7">
    <location>
        <begin position="164"/>
        <end position="584"/>
    </location>
</feature>
<sequence>MNKPVIKLRRAAGFLFLVLLMSACTDKALNNPYVEDHGEGKVIYSSFSERPKHLDPAKAYSSNEYAIIAQVYEPLFQYHYLKRPYQLEPLSAAKMPSVSYLNAKGEYLPDDADVANIAFSEYHLTIKNDIKFQPHPSFNLELHKTLPEGWDTRSLYDLPTATRTLTVDDFIYQIKRLADPATQSPIASLMANYIVGFKEFSEKQTALQNKSPRLSKTQRLHSEQMTGIKKLTGQHFTIRIKGKYPQFINWLAMPFFAPMPWEADEFYSNPLLVEKNITLDWFPVGTGPYFLQENNPNRRMVLAKNPNFHTEYYPSEAYPSADIQTLLMDAGKPLPLTDKVIFSLEKESIPYWNKFLQGYYDVSGISSDSFDQAVSFSAQGDVGLTDNMIARGIGLQTAVTTSTYYFAFNMLDNVVGGDSDKTRKLRHAISIVMDYEEYISIFQNGRGVPAQSIIPPGIFGHVAGKQGMNPVVYNWRDGLRRRTVAEARELLAEAGYPNGLDPATGKPLVLYFDTMDSGPDSKARLNWLRKQFDKLNIQLVIRSTDYNRFQEKMRNGNAQMFMWGWNADYPDPENFLFLLYGKNAKSIHGGENASNYQNKQFDRLFEKMSAMENTPERQAIIKQMVAISQQDAPWLWGFHPKAFSLHHAWYKNAYPNLMANNKTKYINIDPEVRDEYQKKWNAPVYWPLVFVLLVIACLLLPAYIIYRRIERSTAL</sequence>
<dbReference type="PIRSF" id="PIRSF002741">
    <property type="entry name" value="MppA"/>
    <property type="match status" value="1"/>
</dbReference>
<evidence type="ECO:0000256" key="6">
    <source>
        <dbReference type="SAM" id="SignalP"/>
    </source>
</evidence>
<comment type="similarity">
    <text evidence="2">Belongs to the bacterial solute-binding protein 5 family.</text>
</comment>
<organism evidence="8 9">
    <name type="scientific">Cycloclasticus pugetii</name>
    <dbReference type="NCBI Taxonomy" id="34068"/>
    <lineage>
        <taxon>Bacteria</taxon>
        <taxon>Pseudomonadati</taxon>
        <taxon>Pseudomonadota</taxon>
        <taxon>Gammaproteobacteria</taxon>
        <taxon>Thiotrichales</taxon>
        <taxon>Piscirickettsiaceae</taxon>
        <taxon>Cycloclasticus</taxon>
    </lineage>
</organism>
<dbReference type="AlphaFoldDB" id="A0AB33Z408"/>
<gene>
    <name evidence="8" type="ORF">L196_00265</name>
</gene>
<evidence type="ECO:0000256" key="2">
    <source>
        <dbReference type="ARBA" id="ARBA00005695"/>
    </source>
</evidence>
<evidence type="ECO:0000256" key="3">
    <source>
        <dbReference type="ARBA" id="ARBA00022448"/>
    </source>
</evidence>
<dbReference type="SUPFAM" id="SSF53850">
    <property type="entry name" value="Periplasmic binding protein-like II"/>
    <property type="match status" value="1"/>
</dbReference>
<keyword evidence="5" id="KW-1133">Transmembrane helix</keyword>
<dbReference type="GO" id="GO:1904680">
    <property type="term" value="F:peptide transmembrane transporter activity"/>
    <property type="evidence" value="ECO:0007669"/>
    <property type="project" value="TreeGrafter"/>
</dbReference>
<reference evidence="8 9" key="1">
    <citation type="journal article" date="2013" name="Genome Announc.">
        <title>Genome Sequence of the Pyrene- and Fluoranthene-Degrading Bacterium Cycloclasticus sp. Strain PY97M.</title>
        <authorList>
            <person name="Cui Z."/>
            <person name="Xu G."/>
            <person name="Li Q."/>
            <person name="Gao W."/>
            <person name="Zheng L."/>
        </authorList>
    </citation>
    <scope>NUCLEOTIDE SEQUENCE [LARGE SCALE GENOMIC DNA]</scope>
    <source>
        <strain evidence="8 9">PY97M</strain>
    </source>
</reference>
<dbReference type="GO" id="GO:0043190">
    <property type="term" value="C:ATP-binding cassette (ABC) transporter complex"/>
    <property type="evidence" value="ECO:0007669"/>
    <property type="project" value="InterPro"/>
</dbReference>
<dbReference type="GO" id="GO:0030288">
    <property type="term" value="C:outer membrane-bounded periplasmic space"/>
    <property type="evidence" value="ECO:0007669"/>
    <property type="project" value="UniProtKB-ARBA"/>
</dbReference>
<dbReference type="PANTHER" id="PTHR30290">
    <property type="entry name" value="PERIPLASMIC BINDING COMPONENT OF ABC TRANSPORTER"/>
    <property type="match status" value="1"/>
</dbReference>
<feature type="chain" id="PRO_5044191570" evidence="6">
    <location>
        <begin position="24"/>
        <end position="715"/>
    </location>
</feature>
<accession>A0AB33Z408</accession>
<dbReference type="PROSITE" id="PS51257">
    <property type="entry name" value="PROKAR_LIPOPROTEIN"/>
    <property type="match status" value="1"/>
</dbReference>
<dbReference type="InterPro" id="IPR030678">
    <property type="entry name" value="Peptide/Ni-bd"/>
</dbReference>
<keyword evidence="9" id="KW-1185">Reference proteome</keyword>
<keyword evidence="4 6" id="KW-0732">Signal</keyword>